<proteinExistence type="predicted"/>
<dbReference type="EMBL" id="CP087977">
    <property type="protein sequence ID" value="UUZ46493.1"/>
    <property type="molecule type" value="Genomic_DNA"/>
</dbReference>
<protein>
    <submittedName>
        <fullName evidence="1">Uncharacterized protein</fullName>
    </submittedName>
</protein>
<organism evidence="1 2">
    <name type="scientific">Janibacter limosus</name>
    <dbReference type="NCBI Taxonomy" id="53458"/>
    <lineage>
        <taxon>Bacteria</taxon>
        <taxon>Bacillati</taxon>
        <taxon>Actinomycetota</taxon>
        <taxon>Actinomycetes</taxon>
        <taxon>Micrococcales</taxon>
        <taxon>Intrasporangiaceae</taxon>
        <taxon>Janibacter</taxon>
    </lineage>
</organism>
<dbReference type="Proteomes" id="UP001059663">
    <property type="component" value="Chromosome"/>
</dbReference>
<name>A0AC61U9A8_9MICO</name>
<evidence type="ECO:0000313" key="1">
    <source>
        <dbReference type="EMBL" id="UUZ46493.1"/>
    </source>
</evidence>
<accession>A0AC61U9A8</accession>
<reference evidence="1" key="1">
    <citation type="submission" date="2021-11" db="EMBL/GenBank/DDBJ databases">
        <title>Study of the species diversity of bacterial strains isolated from a unique natural object - Shulgan-Tash cave (Bashkiria).</title>
        <authorList>
            <person name="Sazanova A.L."/>
            <person name="Chirak E.R."/>
            <person name="Safronova V.I."/>
        </authorList>
    </citation>
    <scope>NUCLEOTIDE SEQUENCE</scope>
    <source>
        <strain evidence="1">P1</strain>
    </source>
</reference>
<gene>
    <name evidence="1" type="ORF">LP422_01355</name>
</gene>
<sequence>MRVGVGEATVRVPDTEGYRVNTSGGASDVINNLGNDSSSSRRITVESGVGSVRIDPELTPFAAGQGVLPAPRRRPFEEGPRPVGRGPSSGTKRPRGPSVLGTQPPVGLSPRRGA</sequence>
<evidence type="ECO:0000313" key="2">
    <source>
        <dbReference type="Proteomes" id="UP001059663"/>
    </source>
</evidence>